<gene>
    <name evidence="2" type="ORF">EC9_21820</name>
</gene>
<evidence type="ECO:0000313" key="3">
    <source>
        <dbReference type="Proteomes" id="UP000319557"/>
    </source>
</evidence>
<dbReference type="Proteomes" id="UP000319557">
    <property type="component" value="Chromosome"/>
</dbReference>
<name>A0A517LZE9_9BACT</name>
<sequence length="326" mass="37150" precursor="true">MNQLCTSIVLIASLFVGVTNALAQAPAAIDDAARFAPGIVRVIDAPPEPEETFSGPLPLQEFLSNNPQIDWTAPDFPEGQPFFNSRSRTLIEKAKQVTLRREIYGFEFAFKPMRQIYVDIPQASGVMKRKLIWYMVFRVRYRGGDLRSKEVVDEFGNKTYPDIESIAYKQRRCFPMLVLSNHAKGKEYIDRVLPTAREPIARREQIRSKLHNTVEIGTLNIPRTTAADAPGVWGLATWEDVDPGTDFFSVNVHGLTNAFQTVQEEGGEKVLRKILQLNFYRPGDSVRQLADEIRFGVPAFEDPAEQSYVLKQYGLTERLDYQWLFR</sequence>
<dbReference type="EMBL" id="CP036261">
    <property type="protein sequence ID" value="QDS87997.1"/>
    <property type="molecule type" value="Genomic_DNA"/>
</dbReference>
<keyword evidence="1" id="KW-0732">Signal</keyword>
<keyword evidence="3" id="KW-1185">Reference proteome</keyword>
<dbReference type="AlphaFoldDB" id="A0A517LZE9"/>
<evidence type="ECO:0008006" key="4">
    <source>
        <dbReference type="Google" id="ProtNLM"/>
    </source>
</evidence>
<evidence type="ECO:0000256" key="1">
    <source>
        <dbReference type="SAM" id="SignalP"/>
    </source>
</evidence>
<proteinExistence type="predicted"/>
<dbReference type="OrthoDB" id="271268at2"/>
<protein>
    <recommendedName>
        <fullName evidence="4">Acetoacetate decarboxylase (ADC)</fullName>
    </recommendedName>
</protein>
<reference evidence="2 3" key="1">
    <citation type="submission" date="2019-02" db="EMBL/GenBank/DDBJ databases">
        <title>Deep-cultivation of Planctomycetes and their phenomic and genomic characterization uncovers novel biology.</title>
        <authorList>
            <person name="Wiegand S."/>
            <person name="Jogler M."/>
            <person name="Boedeker C."/>
            <person name="Pinto D."/>
            <person name="Vollmers J."/>
            <person name="Rivas-Marin E."/>
            <person name="Kohn T."/>
            <person name="Peeters S.H."/>
            <person name="Heuer A."/>
            <person name="Rast P."/>
            <person name="Oberbeckmann S."/>
            <person name="Bunk B."/>
            <person name="Jeske O."/>
            <person name="Meyerdierks A."/>
            <person name="Storesund J.E."/>
            <person name="Kallscheuer N."/>
            <person name="Luecker S."/>
            <person name="Lage O.M."/>
            <person name="Pohl T."/>
            <person name="Merkel B.J."/>
            <person name="Hornburger P."/>
            <person name="Mueller R.-W."/>
            <person name="Bruemmer F."/>
            <person name="Labrenz M."/>
            <person name="Spormann A.M."/>
            <person name="Op den Camp H."/>
            <person name="Overmann J."/>
            <person name="Amann R."/>
            <person name="Jetten M.S.M."/>
            <person name="Mascher T."/>
            <person name="Medema M.H."/>
            <person name="Devos D.P."/>
            <person name="Kaster A.-K."/>
            <person name="Ovreas L."/>
            <person name="Rohde M."/>
            <person name="Galperin M.Y."/>
            <person name="Jogler C."/>
        </authorList>
    </citation>
    <scope>NUCLEOTIDE SEQUENCE [LARGE SCALE GENOMIC DNA]</scope>
    <source>
        <strain evidence="2 3">EC9</strain>
    </source>
</reference>
<dbReference type="KEGG" id="ruv:EC9_21820"/>
<dbReference type="RefSeq" id="WP_145344818.1">
    <property type="nucleotide sequence ID" value="NZ_CP036261.1"/>
</dbReference>
<feature type="chain" id="PRO_5022057937" description="Acetoacetate decarboxylase (ADC)" evidence="1">
    <location>
        <begin position="24"/>
        <end position="326"/>
    </location>
</feature>
<feature type="signal peptide" evidence="1">
    <location>
        <begin position="1"/>
        <end position="23"/>
    </location>
</feature>
<organism evidence="2 3">
    <name type="scientific">Rosistilla ulvae</name>
    <dbReference type="NCBI Taxonomy" id="1930277"/>
    <lineage>
        <taxon>Bacteria</taxon>
        <taxon>Pseudomonadati</taxon>
        <taxon>Planctomycetota</taxon>
        <taxon>Planctomycetia</taxon>
        <taxon>Pirellulales</taxon>
        <taxon>Pirellulaceae</taxon>
        <taxon>Rosistilla</taxon>
    </lineage>
</organism>
<evidence type="ECO:0000313" key="2">
    <source>
        <dbReference type="EMBL" id="QDS87997.1"/>
    </source>
</evidence>
<accession>A0A517LZE9</accession>